<name>A0A163YWR4_9FLAO</name>
<dbReference type="PRINTS" id="PR00988">
    <property type="entry name" value="URIDINKINASE"/>
</dbReference>
<keyword evidence="5" id="KW-0808">Transferase</keyword>
<accession>A0A163YWR4</accession>
<reference evidence="7 8" key="1">
    <citation type="submission" date="2016-01" db="EMBL/GenBank/DDBJ databases">
        <title>Whole genome sequencing of Myroides marinus L41.</title>
        <authorList>
            <person name="Hong K.W."/>
        </authorList>
    </citation>
    <scope>NUCLEOTIDE SEQUENCE [LARGE SCALE GENOMIC DNA]</scope>
    <source>
        <strain evidence="7 8">L41</strain>
    </source>
</reference>
<keyword evidence="4 5" id="KW-0173">Coenzyme A biosynthesis</keyword>
<evidence type="ECO:0000256" key="6">
    <source>
        <dbReference type="NCBIfam" id="TIGR00152"/>
    </source>
</evidence>
<evidence type="ECO:0000256" key="5">
    <source>
        <dbReference type="HAMAP-Rule" id="MF_00376"/>
    </source>
</evidence>
<evidence type="ECO:0000256" key="2">
    <source>
        <dbReference type="ARBA" id="ARBA00022741"/>
    </source>
</evidence>
<dbReference type="Proteomes" id="UP000076630">
    <property type="component" value="Unassembled WGS sequence"/>
</dbReference>
<comment type="pathway">
    <text evidence="5">Cofactor biosynthesis; coenzyme A biosynthesis; CoA from (R)-pantothenate: step 5/5.</text>
</comment>
<dbReference type="InterPro" id="IPR001977">
    <property type="entry name" value="Depp_CoAkinase"/>
</dbReference>
<dbReference type="HAMAP" id="MF_00376">
    <property type="entry name" value="Dephospho_CoA_kinase"/>
    <property type="match status" value="1"/>
</dbReference>
<dbReference type="UniPathway" id="UPA00241">
    <property type="reaction ID" value="UER00356"/>
</dbReference>
<comment type="caution">
    <text evidence="7">The sequence shown here is derived from an EMBL/GenBank/DDBJ whole genome shotgun (WGS) entry which is preliminary data.</text>
</comment>
<comment type="catalytic activity">
    <reaction evidence="5">
        <text>3'-dephospho-CoA + ATP = ADP + CoA + H(+)</text>
        <dbReference type="Rhea" id="RHEA:18245"/>
        <dbReference type="ChEBI" id="CHEBI:15378"/>
        <dbReference type="ChEBI" id="CHEBI:30616"/>
        <dbReference type="ChEBI" id="CHEBI:57287"/>
        <dbReference type="ChEBI" id="CHEBI:57328"/>
        <dbReference type="ChEBI" id="CHEBI:456216"/>
        <dbReference type="EC" id="2.7.1.24"/>
    </reaction>
</comment>
<dbReference type="Pfam" id="PF01121">
    <property type="entry name" value="CoaE"/>
    <property type="match status" value="1"/>
</dbReference>
<dbReference type="RefSeq" id="WP_038988069.1">
    <property type="nucleotide sequence ID" value="NZ_JWJO01000076.1"/>
</dbReference>
<dbReference type="PROSITE" id="PS51219">
    <property type="entry name" value="DPCK"/>
    <property type="match status" value="1"/>
</dbReference>
<dbReference type="Gene3D" id="3.40.50.300">
    <property type="entry name" value="P-loop containing nucleotide triphosphate hydrolases"/>
    <property type="match status" value="1"/>
</dbReference>
<protein>
    <recommendedName>
        <fullName evidence="5 6">Dephospho-CoA kinase</fullName>
        <ecNumber evidence="5 6">2.7.1.24</ecNumber>
    </recommendedName>
    <alternativeName>
        <fullName evidence="5">Dephosphocoenzyme A kinase</fullName>
    </alternativeName>
</protein>
<evidence type="ECO:0000256" key="1">
    <source>
        <dbReference type="ARBA" id="ARBA00009018"/>
    </source>
</evidence>
<dbReference type="AlphaFoldDB" id="A0A163YWR4"/>
<gene>
    <name evidence="5" type="primary">coaE</name>
    <name evidence="7" type="ORF">AV926_10255</name>
</gene>
<evidence type="ECO:0000313" key="8">
    <source>
        <dbReference type="Proteomes" id="UP000076630"/>
    </source>
</evidence>
<dbReference type="PANTHER" id="PTHR10695">
    <property type="entry name" value="DEPHOSPHO-COA KINASE-RELATED"/>
    <property type="match status" value="1"/>
</dbReference>
<keyword evidence="3 5" id="KW-0067">ATP-binding</keyword>
<feature type="binding site" evidence="5">
    <location>
        <begin position="12"/>
        <end position="17"/>
    </location>
    <ligand>
        <name>ATP</name>
        <dbReference type="ChEBI" id="CHEBI:30616"/>
    </ligand>
</feature>
<keyword evidence="8" id="KW-1185">Reference proteome</keyword>
<dbReference type="PANTHER" id="PTHR10695:SF46">
    <property type="entry name" value="BIFUNCTIONAL COENZYME A SYNTHASE-RELATED"/>
    <property type="match status" value="1"/>
</dbReference>
<dbReference type="GO" id="GO:0015937">
    <property type="term" value="P:coenzyme A biosynthetic process"/>
    <property type="evidence" value="ECO:0007669"/>
    <property type="project" value="UniProtKB-UniRule"/>
</dbReference>
<dbReference type="OrthoDB" id="9812943at2"/>
<sequence length="195" mass="22300">MALIVGLTGGIGSGKTTVAKMFEAEGIPIYIADERAKQIMDRKGVVDAVQAIFEENVRIGEVLDRKKIREIVFENKQLLTKLNNIVHPEVKKDFEQWKHKNDVFPFVIKESAVLFENNLNKSCDLVILVTAPEEVRINRVMERDKVSFDNVKSIINNQMKDSDKIPLSDYVITNINKDLVKKEVKMIINDIIFKN</sequence>
<evidence type="ECO:0000313" key="7">
    <source>
        <dbReference type="EMBL" id="KZE80503.1"/>
    </source>
</evidence>
<dbReference type="SUPFAM" id="SSF52540">
    <property type="entry name" value="P-loop containing nucleoside triphosphate hydrolases"/>
    <property type="match status" value="1"/>
</dbReference>
<dbReference type="InterPro" id="IPR027417">
    <property type="entry name" value="P-loop_NTPase"/>
</dbReference>
<organism evidence="7 8">
    <name type="scientific">Myroides marinus</name>
    <dbReference type="NCBI Taxonomy" id="703342"/>
    <lineage>
        <taxon>Bacteria</taxon>
        <taxon>Pseudomonadati</taxon>
        <taxon>Bacteroidota</taxon>
        <taxon>Flavobacteriia</taxon>
        <taxon>Flavobacteriales</taxon>
        <taxon>Flavobacteriaceae</taxon>
        <taxon>Myroides</taxon>
    </lineage>
</organism>
<proteinExistence type="inferred from homology"/>
<dbReference type="GO" id="GO:0005737">
    <property type="term" value="C:cytoplasm"/>
    <property type="evidence" value="ECO:0007669"/>
    <property type="project" value="UniProtKB-SubCell"/>
</dbReference>
<keyword evidence="2 5" id="KW-0547">Nucleotide-binding</keyword>
<keyword evidence="5 7" id="KW-0418">Kinase</keyword>
<dbReference type="CDD" id="cd02022">
    <property type="entry name" value="DPCK"/>
    <property type="match status" value="1"/>
</dbReference>
<comment type="subcellular location">
    <subcellularLocation>
        <location evidence="5">Cytoplasm</location>
    </subcellularLocation>
</comment>
<evidence type="ECO:0000256" key="4">
    <source>
        <dbReference type="ARBA" id="ARBA00022993"/>
    </source>
</evidence>
<dbReference type="EMBL" id="LQNU01000056">
    <property type="protein sequence ID" value="KZE80503.1"/>
    <property type="molecule type" value="Genomic_DNA"/>
</dbReference>
<comment type="similarity">
    <text evidence="1 5">Belongs to the CoaE family.</text>
</comment>
<dbReference type="EC" id="2.7.1.24" evidence="5 6"/>
<dbReference type="NCBIfam" id="TIGR00152">
    <property type="entry name" value="dephospho-CoA kinase"/>
    <property type="match status" value="1"/>
</dbReference>
<dbReference type="GO" id="GO:0005524">
    <property type="term" value="F:ATP binding"/>
    <property type="evidence" value="ECO:0007669"/>
    <property type="project" value="UniProtKB-UniRule"/>
</dbReference>
<evidence type="ECO:0000256" key="3">
    <source>
        <dbReference type="ARBA" id="ARBA00022840"/>
    </source>
</evidence>
<keyword evidence="5" id="KW-0963">Cytoplasm</keyword>
<dbReference type="GO" id="GO:0004140">
    <property type="term" value="F:dephospho-CoA kinase activity"/>
    <property type="evidence" value="ECO:0007669"/>
    <property type="project" value="UniProtKB-UniRule"/>
</dbReference>
<comment type="function">
    <text evidence="5">Catalyzes the phosphorylation of the 3'-hydroxyl group of dephosphocoenzyme A to form coenzyme A.</text>
</comment>